<dbReference type="AlphaFoldDB" id="A0A1Y2DBI5"/>
<name>A0A1Y2DBI5_9PEZI</name>
<evidence type="ECO:0000313" key="3">
    <source>
        <dbReference type="Proteomes" id="UP000193689"/>
    </source>
</evidence>
<feature type="compositionally biased region" description="Low complexity" evidence="1">
    <location>
        <begin position="93"/>
        <end position="109"/>
    </location>
</feature>
<dbReference type="InParanoid" id="A0A1Y2DBI5"/>
<feature type="compositionally biased region" description="Polar residues" evidence="1">
    <location>
        <begin position="156"/>
        <end position="172"/>
    </location>
</feature>
<feature type="non-terminal residue" evidence="2">
    <location>
        <position position="214"/>
    </location>
</feature>
<sequence length="214" mass="24133">MQGDIFHLDQLALQSKPVAKPAAMKPKASDNDYKKSNTPQVAIYNEDDLSELLYVESMHPADHAGIIMINDVSAHRHSPQPTFEPLTPISTGSHTPLSESNSTSSSSFDLSDCEMESYLFDPPHKHNHHHEEHKVAICGEEVDFPVFLGRQDDGRITSSPRTTHQSTQTTGQETKKAIKFVMPEYHVGAIEGPLMSWWPAPMDLLEHEWIERFY</sequence>
<reference evidence="2 3" key="1">
    <citation type="submission" date="2016-07" db="EMBL/GenBank/DDBJ databases">
        <title>Pervasive Adenine N6-methylation of Active Genes in Fungi.</title>
        <authorList>
            <consortium name="DOE Joint Genome Institute"/>
            <person name="Mondo S.J."/>
            <person name="Dannebaum R.O."/>
            <person name="Kuo R.C."/>
            <person name="Labutti K."/>
            <person name="Haridas S."/>
            <person name="Kuo A."/>
            <person name="Salamov A."/>
            <person name="Ahrendt S.R."/>
            <person name="Lipzen A."/>
            <person name="Sullivan W."/>
            <person name="Andreopoulos W.B."/>
            <person name="Clum A."/>
            <person name="Lindquist E."/>
            <person name="Daum C."/>
            <person name="Ramamoorthy G.K."/>
            <person name="Gryganskyi A."/>
            <person name="Culley D."/>
            <person name="Magnuson J.K."/>
            <person name="James T.Y."/>
            <person name="O'Malley M.A."/>
            <person name="Stajich J.E."/>
            <person name="Spatafora J.W."/>
            <person name="Visel A."/>
            <person name="Grigoriev I.V."/>
        </authorList>
    </citation>
    <scope>NUCLEOTIDE SEQUENCE [LARGE SCALE GENOMIC DNA]</scope>
    <source>
        <strain evidence="2 3">CBS 129021</strain>
    </source>
</reference>
<dbReference type="Proteomes" id="UP000193689">
    <property type="component" value="Unassembled WGS sequence"/>
</dbReference>
<accession>A0A1Y2DBI5</accession>
<comment type="caution">
    <text evidence="2">The sequence shown here is derived from an EMBL/GenBank/DDBJ whole genome shotgun (WGS) entry which is preliminary data.</text>
</comment>
<protein>
    <submittedName>
        <fullName evidence="2">Uncharacterized protein</fullName>
    </submittedName>
</protein>
<dbReference type="GeneID" id="63777616"/>
<dbReference type="EMBL" id="MCFJ01000022">
    <property type="protein sequence ID" value="ORY56622.1"/>
    <property type="molecule type" value="Genomic_DNA"/>
</dbReference>
<feature type="region of interest" description="Disordered" evidence="1">
    <location>
        <begin position="153"/>
        <end position="173"/>
    </location>
</feature>
<evidence type="ECO:0000313" key="2">
    <source>
        <dbReference type="EMBL" id="ORY56622.1"/>
    </source>
</evidence>
<evidence type="ECO:0000256" key="1">
    <source>
        <dbReference type="SAM" id="MobiDB-lite"/>
    </source>
</evidence>
<organism evidence="2 3">
    <name type="scientific">Pseudomassariella vexata</name>
    <dbReference type="NCBI Taxonomy" id="1141098"/>
    <lineage>
        <taxon>Eukaryota</taxon>
        <taxon>Fungi</taxon>
        <taxon>Dikarya</taxon>
        <taxon>Ascomycota</taxon>
        <taxon>Pezizomycotina</taxon>
        <taxon>Sordariomycetes</taxon>
        <taxon>Xylariomycetidae</taxon>
        <taxon>Amphisphaeriales</taxon>
        <taxon>Pseudomassariaceae</taxon>
        <taxon>Pseudomassariella</taxon>
    </lineage>
</organism>
<dbReference type="RefSeq" id="XP_040710201.1">
    <property type="nucleotide sequence ID" value="XM_040861404.1"/>
</dbReference>
<keyword evidence="3" id="KW-1185">Reference proteome</keyword>
<feature type="region of interest" description="Disordered" evidence="1">
    <location>
        <begin position="76"/>
        <end position="109"/>
    </location>
</feature>
<gene>
    <name evidence="2" type="ORF">BCR38DRAFT_450749</name>
</gene>
<dbReference type="OrthoDB" id="4734761at2759"/>
<proteinExistence type="predicted"/>